<accession>A0AAW8FML4</accession>
<reference evidence="1" key="1">
    <citation type="submission" date="2023-07" db="EMBL/GenBank/DDBJ databases">
        <title>Comparative genomics of wheat-associated soil bacteria to identify genetic determinants of phenazine resistance.</title>
        <authorList>
            <person name="Mouncey N."/>
        </authorList>
    </citation>
    <scope>NUCLEOTIDE SEQUENCE</scope>
    <source>
        <strain evidence="1">V4I22</strain>
    </source>
</reference>
<evidence type="ECO:0000313" key="2">
    <source>
        <dbReference type="Proteomes" id="UP001234216"/>
    </source>
</evidence>
<evidence type="ECO:0000313" key="1">
    <source>
        <dbReference type="EMBL" id="MDQ0910788.1"/>
    </source>
</evidence>
<gene>
    <name evidence="1" type="ORF">QFZ22_006773</name>
</gene>
<comment type="caution">
    <text evidence="1">The sequence shown here is derived from an EMBL/GenBank/DDBJ whole genome shotgun (WGS) entry which is preliminary data.</text>
</comment>
<name>A0AAW8FML4_9ACTN</name>
<proteinExistence type="predicted"/>
<dbReference type="AlphaFoldDB" id="A0AAW8FML4"/>
<sequence>MRRHVTVVPHSPPSAWVRRHTTPAARNPAPALVLRAASAGHGYVFAVRAGLTGAVRAPGTDEHFAADVDACRNPHWLSCSDVLYAGHPRPSGDAGHWLREVMAAFPGCRIAAAPLAGGGWAVLDDSAREAVFLAPEVPADQPLLASCLHAWLLTGHGLRDVAGIQVLQGA</sequence>
<organism evidence="1 2">
    <name type="scientific">Streptomyces canus</name>
    <dbReference type="NCBI Taxonomy" id="58343"/>
    <lineage>
        <taxon>Bacteria</taxon>
        <taxon>Bacillati</taxon>
        <taxon>Actinomycetota</taxon>
        <taxon>Actinomycetes</taxon>
        <taxon>Kitasatosporales</taxon>
        <taxon>Streptomycetaceae</taxon>
        <taxon>Streptomyces</taxon>
        <taxon>Streptomyces aurantiacus group</taxon>
    </lineage>
</organism>
<dbReference type="RefSeq" id="WP_306981726.1">
    <property type="nucleotide sequence ID" value="NZ_JAUSZV010000005.1"/>
</dbReference>
<protein>
    <submittedName>
        <fullName evidence="1">Uncharacterized protein</fullName>
    </submittedName>
</protein>
<dbReference type="EMBL" id="JAUSZV010000005">
    <property type="protein sequence ID" value="MDQ0910788.1"/>
    <property type="molecule type" value="Genomic_DNA"/>
</dbReference>
<dbReference type="Proteomes" id="UP001234216">
    <property type="component" value="Unassembled WGS sequence"/>
</dbReference>